<dbReference type="EMBL" id="RAHX01000001">
    <property type="protein sequence ID" value="RJY10151.1"/>
    <property type="molecule type" value="Genomic_DNA"/>
</dbReference>
<protein>
    <recommendedName>
        <fullName evidence="3">RNA-binding protein Hfq</fullName>
    </recommendedName>
</protein>
<dbReference type="NCBIfam" id="NF001602">
    <property type="entry name" value="PRK00395.1"/>
    <property type="match status" value="1"/>
</dbReference>
<keyword evidence="1 3" id="KW-0694">RNA-binding</keyword>
<keyword evidence="7" id="KW-1185">Reference proteome</keyword>
<dbReference type="InterPro" id="IPR047575">
    <property type="entry name" value="Sm"/>
</dbReference>
<dbReference type="GO" id="GO:0045974">
    <property type="term" value="P:regulation of translation, ncRNA-mediated"/>
    <property type="evidence" value="ECO:0007669"/>
    <property type="project" value="TreeGrafter"/>
</dbReference>
<gene>
    <name evidence="3" type="primary">hfq</name>
    <name evidence="6" type="ORF">D6201_02960</name>
</gene>
<dbReference type="RefSeq" id="WP_120049162.1">
    <property type="nucleotide sequence ID" value="NZ_RAHX01000001.1"/>
</dbReference>
<feature type="domain" description="Sm" evidence="5">
    <location>
        <begin position="35"/>
        <end position="95"/>
    </location>
</feature>
<evidence type="ECO:0000256" key="3">
    <source>
        <dbReference type="HAMAP-Rule" id="MF_00436"/>
    </source>
</evidence>
<evidence type="ECO:0000256" key="1">
    <source>
        <dbReference type="ARBA" id="ARBA00022884"/>
    </source>
</evidence>
<accession>A0A419RWJ3</accession>
<dbReference type="InterPro" id="IPR010920">
    <property type="entry name" value="LSM_dom_sf"/>
</dbReference>
<evidence type="ECO:0000313" key="7">
    <source>
        <dbReference type="Proteomes" id="UP000285232"/>
    </source>
</evidence>
<comment type="similarity">
    <text evidence="3">Belongs to the Hfq family.</text>
</comment>
<organism evidence="6 7">
    <name type="scientific">Aurantiacibacter aquimixticola</name>
    <dbReference type="NCBI Taxonomy" id="1958945"/>
    <lineage>
        <taxon>Bacteria</taxon>
        <taxon>Pseudomonadati</taxon>
        <taxon>Pseudomonadota</taxon>
        <taxon>Alphaproteobacteria</taxon>
        <taxon>Sphingomonadales</taxon>
        <taxon>Erythrobacteraceae</taxon>
        <taxon>Aurantiacibacter</taxon>
    </lineage>
</organism>
<dbReference type="Gene3D" id="2.30.30.100">
    <property type="match status" value="2"/>
</dbReference>
<comment type="caution">
    <text evidence="6">The sequence shown here is derived from an EMBL/GenBank/DDBJ whole genome shotgun (WGS) entry which is preliminary data.</text>
</comment>
<dbReference type="PANTHER" id="PTHR34772">
    <property type="entry name" value="RNA-BINDING PROTEIN HFQ"/>
    <property type="match status" value="1"/>
</dbReference>
<dbReference type="AlphaFoldDB" id="A0A419RWJ3"/>
<dbReference type="CDD" id="cd01716">
    <property type="entry name" value="Hfq"/>
    <property type="match status" value="2"/>
</dbReference>
<dbReference type="PROSITE" id="PS52002">
    <property type="entry name" value="SM"/>
    <property type="match status" value="1"/>
</dbReference>
<comment type="subunit">
    <text evidence="3">Homohexamer.</text>
</comment>
<dbReference type="Pfam" id="PF17209">
    <property type="entry name" value="Hfq"/>
    <property type="match status" value="2"/>
</dbReference>
<dbReference type="OrthoDB" id="9799751at2"/>
<keyword evidence="2 3" id="KW-0346">Stress response</keyword>
<dbReference type="Proteomes" id="UP000285232">
    <property type="component" value="Unassembled WGS sequence"/>
</dbReference>
<dbReference type="GO" id="GO:0043487">
    <property type="term" value="P:regulation of RNA stability"/>
    <property type="evidence" value="ECO:0007669"/>
    <property type="project" value="TreeGrafter"/>
</dbReference>
<reference evidence="6 7" key="1">
    <citation type="journal article" date="2017" name="Int. J. Syst. Evol. Microbiol.">
        <title>Erythrobacter aquimixticola sp. nov., isolated from the junction between the ocean and a freshwater spring.</title>
        <authorList>
            <person name="Park S."/>
            <person name="Jung Y.T."/>
            <person name="Choi S.J."/>
            <person name="Yoon J.H."/>
        </authorList>
    </citation>
    <scope>NUCLEOTIDE SEQUENCE [LARGE SCALE GENOMIC DNA]</scope>
    <source>
        <strain evidence="6 7">JSSK-14</strain>
    </source>
</reference>
<dbReference type="GO" id="GO:0005829">
    <property type="term" value="C:cytosol"/>
    <property type="evidence" value="ECO:0007669"/>
    <property type="project" value="TreeGrafter"/>
</dbReference>
<evidence type="ECO:0000256" key="4">
    <source>
        <dbReference type="SAM" id="MobiDB-lite"/>
    </source>
</evidence>
<evidence type="ECO:0000313" key="6">
    <source>
        <dbReference type="EMBL" id="RJY10151.1"/>
    </source>
</evidence>
<evidence type="ECO:0000259" key="5">
    <source>
        <dbReference type="PROSITE" id="PS52002"/>
    </source>
</evidence>
<dbReference type="InterPro" id="IPR005001">
    <property type="entry name" value="Hfq"/>
</dbReference>
<dbReference type="HAMAP" id="MF_00436">
    <property type="entry name" value="Hfq"/>
    <property type="match status" value="1"/>
</dbReference>
<dbReference type="GO" id="GO:0006355">
    <property type="term" value="P:regulation of DNA-templated transcription"/>
    <property type="evidence" value="ECO:0007669"/>
    <property type="project" value="InterPro"/>
</dbReference>
<comment type="function">
    <text evidence="3">RNA chaperone that binds small regulatory RNA (sRNAs) and mRNAs to facilitate mRNA translational regulation in response to envelope stress, environmental stress and changes in metabolite concentrations. Also binds with high specificity to tRNAs.</text>
</comment>
<dbReference type="PANTHER" id="PTHR34772:SF1">
    <property type="entry name" value="RNA-BINDING PROTEIN HFQ"/>
    <property type="match status" value="1"/>
</dbReference>
<evidence type="ECO:0000256" key="2">
    <source>
        <dbReference type="ARBA" id="ARBA00023016"/>
    </source>
</evidence>
<feature type="region of interest" description="Disordered" evidence="4">
    <location>
        <begin position="1"/>
        <end position="33"/>
    </location>
</feature>
<dbReference type="GO" id="GO:0003723">
    <property type="term" value="F:RNA binding"/>
    <property type="evidence" value="ECO:0007669"/>
    <property type="project" value="UniProtKB-UniRule"/>
</dbReference>
<dbReference type="NCBIfam" id="NF010691">
    <property type="entry name" value="PRK14091.1"/>
    <property type="match status" value="1"/>
</dbReference>
<dbReference type="SUPFAM" id="SSF50182">
    <property type="entry name" value="Sm-like ribonucleoproteins"/>
    <property type="match status" value="2"/>
</dbReference>
<proteinExistence type="inferred from homology"/>
<sequence>MSKGTLSARPRPQPGPADAPAKGRGNAPKSGNLQDLFLNNLRREKMPVTMFLVKGVKLQGIVTWFDNFSILLRRDGQSQLVYKHAISTIMPSQPVDADEFDTGFDGNRKQRLLQDIFLTRVREAAVQVTMFLVNGVMLQGRIAAYDLFCMLLERDGYVQLAYKHAVSTIQPATHVDLSDGIDDDDASLKADADEGDDD</sequence>
<name>A0A419RWJ3_9SPHN</name>
<dbReference type="NCBIfam" id="TIGR02383">
    <property type="entry name" value="Hfq"/>
    <property type="match status" value="2"/>
</dbReference>